<dbReference type="AlphaFoldDB" id="A0A502DT21"/>
<evidence type="ECO:0000313" key="3">
    <source>
        <dbReference type="EMBL" id="TPG28477.1"/>
    </source>
</evidence>
<dbReference type="OrthoDB" id="9785326at2"/>
<reference evidence="3 4" key="1">
    <citation type="journal article" date="2019" name="Environ. Microbiol.">
        <title>Species interactions and distinct microbial communities in high Arctic permafrost affected cryosols are associated with the CH4 and CO2 gas fluxes.</title>
        <authorList>
            <person name="Altshuler I."/>
            <person name="Hamel J."/>
            <person name="Turney S."/>
            <person name="Magnuson E."/>
            <person name="Levesque R."/>
            <person name="Greer C."/>
            <person name="Whyte L.G."/>
        </authorList>
    </citation>
    <scope>NUCLEOTIDE SEQUENCE [LARGE SCALE GENOMIC DNA]</scope>
    <source>
        <strain evidence="3 4">S06.C</strain>
    </source>
</reference>
<dbReference type="Proteomes" id="UP000319212">
    <property type="component" value="Unassembled WGS sequence"/>
</dbReference>
<evidence type="ECO:0000256" key="2">
    <source>
        <dbReference type="ARBA" id="ARBA00022729"/>
    </source>
</evidence>
<evidence type="ECO:0000313" key="4">
    <source>
        <dbReference type="Proteomes" id="UP000319212"/>
    </source>
</evidence>
<dbReference type="GO" id="GO:0016020">
    <property type="term" value="C:membrane"/>
    <property type="evidence" value="ECO:0007669"/>
    <property type="project" value="InterPro"/>
</dbReference>
<dbReference type="PROSITE" id="PS51257">
    <property type="entry name" value="PROKAR_LIPOPROTEIN"/>
    <property type="match status" value="1"/>
</dbReference>
<evidence type="ECO:0000256" key="1">
    <source>
        <dbReference type="ARBA" id="ARBA00010634"/>
    </source>
</evidence>
<keyword evidence="3" id="KW-0449">Lipoprotein</keyword>
<dbReference type="EMBL" id="RCZI01000002">
    <property type="protein sequence ID" value="TPG28477.1"/>
    <property type="molecule type" value="Genomic_DNA"/>
</dbReference>
<name>A0A502DT21_9BURK</name>
<dbReference type="RefSeq" id="WP_140840007.1">
    <property type="nucleotide sequence ID" value="NZ_RCZI01000002.1"/>
</dbReference>
<dbReference type="GO" id="GO:0120010">
    <property type="term" value="P:intermembrane phospholipid transfer"/>
    <property type="evidence" value="ECO:0007669"/>
    <property type="project" value="TreeGrafter"/>
</dbReference>
<accession>A0A502DT21</accession>
<comment type="caution">
    <text evidence="3">The sequence shown here is derived from an EMBL/GenBank/DDBJ whole genome shotgun (WGS) entry which is preliminary data.</text>
</comment>
<comment type="similarity">
    <text evidence="1">Belongs to the MlaA family.</text>
</comment>
<dbReference type="PANTHER" id="PTHR30035">
    <property type="entry name" value="LIPOPROTEIN VACJ-RELATED"/>
    <property type="match status" value="1"/>
</dbReference>
<dbReference type="InterPro" id="IPR007428">
    <property type="entry name" value="MlaA"/>
</dbReference>
<organism evidence="3 4">
    <name type="scientific">Variovorax guangxiensis</name>
    <dbReference type="NCBI Taxonomy" id="1775474"/>
    <lineage>
        <taxon>Bacteria</taxon>
        <taxon>Pseudomonadati</taxon>
        <taxon>Pseudomonadota</taxon>
        <taxon>Betaproteobacteria</taxon>
        <taxon>Burkholderiales</taxon>
        <taxon>Comamonadaceae</taxon>
        <taxon>Variovorax</taxon>
    </lineage>
</organism>
<protein>
    <submittedName>
        <fullName evidence="3">VacJ family lipoprotein</fullName>
    </submittedName>
</protein>
<dbReference type="PRINTS" id="PR01805">
    <property type="entry name" value="VACJLIPOPROT"/>
</dbReference>
<sequence>MNPRIHSLTAPARRDAARVFRSLGAALVLAVLAGCAAGPYPNAADPFEGFNRGVSRFNDTVDDAVLVPVATAYRQVLPSPVRTGVNNFFNNLGDVWNFANSVLQLKAQHSAETFMRLNVNTFFGLGGVIDVASELGIDRHNEDFGQTLGRYGVPSGPYVVLPVFGPSTLRDTAALPVDIRGDLVDYIHDIPVRNSLYVLRVVDTRSNYLRATQLLGDAALDKYSFTRDAFLQRRRSEVYDGNPPDDGAGND</sequence>
<proteinExistence type="inferred from homology"/>
<keyword evidence="2" id="KW-0732">Signal</keyword>
<dbReference type="Pfam" id="PF04333">
    <property type="entry name" value="MlaA"/>
    <property type="match status" value="1"/>
</dbReference>
<gene>
    <name evidence="3" type="ORF">EAH82_06615</name>
</gene>
<dbReference type="PANTHER" id="PTHR30035:SF3">
    <property type="entry name" value="INTERMEMBRANE PHOSPHOLIPID TRANSPORT SYSTEM LIPOPROTEIN MLAA"/>
    <property type="match status" value="1"/>
</dbReference>